<dbReference type="InterPro" id="IPR015202">
    <property type="entry name" value="GO-like_E_set"/>
</dbReference>
<evidence type="ECO:0000256" key="1">
    <source>
        <dbReference type="ARBA" id="ARBA00022729"/>
    </source>
</evidence>
<evidence type="ECO:0000313" key="4">
    <source>
        <dbReference type="EMBL" id="KAF2497574.1"/>
    </source>
</evidence>
<dbReference type="OrthoDB" id="2019572at2759"/>
<keyword evidence="5" id="KW-1185">Reference proteome</keyword>
<dbReference type="InterPro" id="IPR006652">
    <property type="entry name" value="Kelch_1"/>
</dbReference>
<feature type="signal peptide" evidence="2">
    <location>
        <begin position="1"/>
        <end position="19"/>
    </location>
</feature>
<dbReference type="EMBL" id="MU004186">
    <property type="protein sequence ID" value="KAF2497574.1"/>
    <property type="molecule type" value="Genomic_DNA"/>
</dbReference>
<dbReference type="PANTHER" id="PTHR32208:SF68">
    <property type="entry name" value="GALACTOSE OXIDASE"/>
    <property type="match status" value="1"/>
</dbReference>
<dbReference type="InterPro" id="IPR037293">
    <property type="entry name" value="Gal_Oxidase_central_sf"/>
</dbReference>
<name>A0A6A6QZZ6_9PEZI</name>
<dbReference type="Gene3D" id="2.60.40.10">
    <property type="entry name" value="Immunoglobulins"/>
    <property type="match status" value="1"/>
</dbReference>
<evidence type="ECO:0000256" key="2">
    <source>
        <dbReference type="SAM" id="SignalP"/>
    </source>
</evidence>
<dbReference type="InterPro" id="IPR000421">
    <property type="entry name" value="FA58C"/>
</dbReference>
<feature type="chain" id="PRO_5025602279" evidence="2">
    <location>
        <begin position="20"/>
        <end position="828"/>
    </location>
</feature>
<dbReference type="SUPFAM" id="SSF81296">
    <property type="entry name" value="E set domains"/>
    <property type="match status" value="1"/>
</dbReference>
<dbReference type="Gene3D" id="2.60.120.260">
    <property type="entry name" value="Galactose-binding domain-like"/>
    <property type="match status" value="2"/>
</dbReference>
<feature type="domain" description="F5/8 type C" evidence="3">
    <location>
        <begin position="37"/>
        <end position="189"/>
    </location>
</feature>
<gene>
    <name evidence="4" type="ORF">BU16DRAFT_482651</name>
</gene>
<dbReference type="PANTHER" id="PTHR32208">
    <property type="entry name" value="SECRETED PROTEIN-RELATED"/>
    <property type="match status" value="1"/>
</dbReference>
<dbReference type="SUPFAM" id="SSF50965">
    <property type="entry name" value="Galactose oxidase, central domain"/>
    <property type="match status" value="1"/>
</dbReference>
<organism evidence="4 5">
    <name type="scientific">Lophium mytilinum</name>
    <dbReference type="NCBI Taxonomy" id="390894"/>
    <lineage>
        <taxon>Eukaryota</taxon>
        <taxon>Fungi</taxon>
        <taxon>Dikarya</taxon>
        <taxon>Ascomycota</taxon>
        <taxon>Pezizomycotina</taxon>
        <taxon>Dothideomycetes</taxon>
        <taxon>Pleosporomycetidae</taxon>
        <taxon>Mytilinidiales</taxon>
        <taxon>Mytilinidiaceae</taxon>
        <taxon>Lophium</taxon>
    </lineage>
</organism>
<dbReference type="Pfam" id="PF07250">
    <property type="entry name" value="Glyoxal_oxid_N"/>
    <property type="match status" value="1"/>
</dbReference>
<feature type="domain" description="F5/8 type C" evidence="3">
    <location>
        <begin position="217"/>
        <end position="334"/>
    </location>
</feature>
<evidence type="ECO:0000259" key="3">
    <source>
        <dbReference type="PROSITE" id="PS50022"/>
    </source>
</evidence>
<dbReference type="PROSITE" id="PS50022">
    <property type="entry name" value="FA58C_3"/>
    <property type="match status" value="2"/>
</dbReference>
<proteinExistence type="predicted"/>
<dbReference type="InterPro" id="IPR013783">
    <property type="entry name" value="Ig-like_fold"/>
</dbReference>
<dbReference type="Pfam" id="PF00754">
    <property type="entry name" value="F5_F8_type_C"/>
    <property type="match status" value="2"/>
</dbReference>
<dbReference type="Proteomes" id="UP000799750">
    <property type="component" value="Unassembled WGS sequence"/>
</dbReference>
<dbReference type="AlphaFoldDB" id="A0A6A6QZZ6"/>
<dbReference type="CDD" id="cd02851">
    <property type="entry name" value="E_set_GO_C"/>
    <property type="match status" value="1"/>
</dbReference>
<dbReference type="Pfam" id="PF09118">
    <property type="entry name" value="GO-like_E_set"/>
    <property type="match status" value="1"/>
</dbReference>
<sequence>MLTSSYSLIFALFSVAVDCSPLPKALVPRLQQLDGETVPDRFAFNDAVPLARTGWTAVADSTQGGDVASRVLDGNANTLWHSEYTPALKALPHTITIDMKKNNWINGFSYLPRQDTSNNGNIGQHTIQVSKDNTNWQQVALGTYGNTKLEKKTLFSSVQARYVRITAYTEAQGTNLAYTSAAEINILSGPDPILPRDTWKVSADSAQAGNAASLAIDGDVDTKWHTPFTGGNLPGYPHTFTIDQGSVTAVSGFSYLPRPDASGPNGRVGKYIIQYTNNTNTWADAATGTWVDDPNPKTVTFPVHWARYWRLRALSEAGNRGPWASAAEINLHDGSSKGVKTPLPASLGQWSETIDFPIVPVAAAVLSNGKVVTWSAQWANAFGGGTGQTQTAIFDPATGKVSQKIVTNTKHDMFCPGISMSADGKVVVTGGNDAAKTSIYTVASDAWASGANMQIKRGYQGQTTLSDGRIFTIGGSWSGGYGGQDGTPFKNGEIYSPGANTWKLLSGANVKKILTQDAQGPFRTDNHAWLFGWKGGFAFQAGPSKQMNWFDMRGNGVTTSAGNRGDDADAMNGNAIMYDAVAGKILTIGGAKDYQETTATANAHIITLGGQGGAVTVTKLTSMKYARSFANSVVLPDGKVLIMGGQHFAKPFSDDTAVLYPELWDPATGKFTVMNPANSPRNYHSVGVLLPDGTVFSGGGGLCGSCTANHFDAEVFRPPYLFTASGALATRPTITKVSATTVTVGDKIQITTGGTVTSFSLIRMGSATHSINTDQRRIPLTPTKTASGYTITVPGDSGIALPGSWMLFAIQNGVPSVAKTIMIKAKPI</sequence>
<reference evidence="4" key="1">
    <citation type="journal article" date="2020" name="Stud. Mycol.">
        <title>101 Dothideomycetes genomes: a test case for predicting lifestyles and emergence of pathogens.</title>
        <authorList>
            <person name="Haridas S."/>
            <person name="Albert R."/>
            <person name="Binder M."/>
            <person name="Bloem J."/>
            <person name="Labutti K."/>
            <person name="Salamov A."/>
            <person name="Andreopoulos B."/>
            <person name="Baker S."/>
            <person name="Barry K."/>
            <person name="Bills G."/>
            <person name="Bluhm B."/>
            <person name="Cannon C."/>
            <person name="Castanera R."/>
            <person name="Culley D."/>
            <person name="Daum C."/>
            <person name="Ezra D."/>
            <person name="Gonzalez J."/>
            <person name="Henrissat B."/>
            <person name="Kuo A."/>
            <person name="Liang C."/>
            <person name="Lipzen A."/>
            <person name="Lutzoni F."/>
            <person name="Magnuson J."/>
            <person name="Mondo S."/>
            <person name="Nolan M."/>
            <person name="Ohm R."/>
            <person name="Pangilinan J."/>
            <person name="Park H.-J."/>
            <person name="Ramirez L."/>
            <person name="Alfaro M."/>
            <person name="Sun H."/>
            <person name="Tritt A."/>
            <person name="Yoshinaga Y."/>
            <person name="Zwiers L.-H."/>
            <person name="Turgeon B."/>
            <person name="Goodwin S."/>
            <person name="Spatafora J."/>
            <person name="Crous P."/>
            <person name="Grigoriev I."/>
        </authorList>
    </citation>
    <scope>NUCLEOTIDE SEQUENCE</scope>
    <source>
        <strain evidence="4">CBS 269.34</strain>
    </source>
</reference>
<accession>A0A6A6QZZ6</accession>
<evidence type="ECO:0000313" key="5">
    <source>
        <dbReference type="Proteomes" id="UP000799750"/>
    </source>
</evidence>
<dbReference type="InterPro" id="IPR008979">
    <property type="entry name" value="Galactose-bd-like_sf"/>
</dbReference>
<dbReference type="InterPro" id="IPR011043">
    <property type="entry name" value="Gal_Oxase/kelch_b-propeller"/>
</dbReference>
<dbReference type="SUPFAM" id="SSF49785">
    <property type="entry name" value="Galactose-binding domain-like"/>
    <property type="match status" value="2"/>
</dbReference>
<keyword evidence="1 2" id="KW-0732">Signal</keyword>
<dbReference type="SMART" id="SM00612">
    <property type="entry name" value="Kelch"/>
    <property type="match status" value="3"/>
</dbReference>
<dbReference type="InterPro" id="IPR014756">
    <property type="entry name" value="Ig_E-set"/>
</dbReference>
<dbReference type="InterPro" id="IPR009880">
    <property type="entry name" value="Glyoxal_oxidase_N"/>
</dbReference>
<dbReference type="Gene3D" id="2.130.10.80">
    <property type="entry name" value="Galactose oxidase/kelch, beta-propeller"/>
    <property type="match status" value="1"/>
</dbReference>
<protein>
    <submittedName>
        <fullName evidence="4">Galactose oxidase</fullName>
    </submittedName>
</protein>